<proteinExistence type="predicted"/>
<dbReference type="Proteomes" id="UP000325286">
    <property type="component" value="Chromosome"/>
</dbReference>
<evidence type="ECO:0000313" key="3">
    <source>
        <dbReference type="Proteomes" id="UP000325286"/>
    </source>
</evidence>
<dbReference type="AlphaFoldDB" id="A0A5B9QSZ3"/>
<evidence type="ECO:0000256" key="1">
    <source>
        <dbReference type="SAM" id="SignalP"/>
    </source>
</evidence>
<sequence precursor="true">MLRALLILTTAITVTSVYGADDAPAESTILKVYPVGNIVAASAMKSGMGGHTTLDEWGAPYPETMNALDELRGLVDTMCSQKPLAVAAYPPSLSLIVRHTKDGHEEIAQLLESLAEDKDAAIQVECRALYSQSPTELDHSERTEEQQKTLHELLSKKRLTKTETTSLLALLPAEADNKFSLALVPGRRVAWGVPGRPCTAMGRINHKKGLAEVRLDFISDDYAESTPFGTQIVSLADGESAFFHHYCDGGTVVWLVTYLTQSRCAK</sequence>
<keyword evidence="3" id="KW-1185">Reference proteome</keyword>
<evidence type="ECO:0008006" key="4">
    <source>
        <dbReference type="Google" id="ProtNLM"/>
    </source>
</evidence>
<protein>
    <recommendedName>
        <fullName evidence="4">Secreted protein</fullName>
    </recommendedName>
</protein>
<name>A0A5B9QSZ3_9BACT</name>
<evidence type="ECO:0000313" key="2">
    <source>
        <dbReference type="EMBL" id="QEG41012.1"/>
    </source>
</evidence>
<reference evidence="2 3" key="1">
    <citation type="submission" date="2019-08" db="EMBL/GenBank/DDBJ databases">
        <title>Deep-cultivation of Planctomycetes and their phenomic and genomic characterization uncovers novel biology.</title>
        <authorList>
            <person name="Wiegand S."/>
            <person name="Jogler M."/>
            <person name="Boedeker C."/>
            <person name="Pinto D."/>
            <person name="Vollmers J."/>
            <person name="Rivas-Marin E."/>
            <person name="Kohn T."/>
            <person name="Peeters S.H."/>
            <person name="Heuer A."/>
            <person name="Rast P."/>
            <person name="Oberbeckmann S."/>
            <person name="Bunk B."/>
            <person name="Jeske O."/>
            <person name="Meyerdierks A."/>
            <person name="Storesund J.E."/>
            <person name="Kallscheuer N."/>
            <person name="Luecker S."/>
            <person name="Lage O.M."/>
            <person name="Pohl T."/>
            <person name="Merkel B.J."/>
            <person name="Hornburger P."/>
            <person name="Mueller R.-W."/>
            <person name="Bruemmer F."/>
            <person name="Labrenz M."/>
            <person name="Spormann A.M."/>
            <person name="Op den Camp H."/>
            <person name="Overmann J."/>
            <person name="Amann R."/>
            <person name="Jetten M.S.M."/>
            <person name="Mascher T."/>
            <person name="Medema M.H."/>
            <person name="Devos D.P."/>
            <person name="Kaster A.-K."/>
            <person name="Ovreas L."/>
            <person name="Rohde M."/>
            <person name="Galperin M.Y."/>
            <person name="Jogler C."/>
        </authorList>
    </citation>
    <scope>NUCLEOTIDE SEQUENCE [LARGE SCALE GENOMIC DNA]</scope>
    <source>
        <strain evidence="2 3">UC8</strain>
    </source>
</reference>
<keyword evidence="1" id="KW-0732">Signal</keyword>
<dbReference type="EMBL" id="CP042914">
    <property type="protein sequence ID" value="QEG41012.1"/>
    <property type="molecule type" value="Genomic_DNA"/>
</dbReference>
<accession>A0A5B9QSZ3</accession>
<gene>
    <name evidence="2" type="ORF">UC8_30300</name>
</gene>
<dbReference type="KEGG" id="rul:UC8_30300"/>
<organism evidence="2 3">
    <name type="scientific">Roseimaritima ulvae</name>
    <dbReference type="NCBI Taxonomy" id="980254"/>
    <lineage>
        <taxon>Bacteria</taxon>
        <taxon>Pseudomonadati</taxon>
        <taxon>Planctomycetota</taxon>
        <taxon>Planctomycetia</taxon>
        <taxon>Pirellulales</taxon>
        <taxon>Pirellulaceae</taxon>
        <taxon>Roseimaritima</taxon>
    </lineage>
</organism>
<feature type="signal peptide" evidence="1">
    <location>
        <begin position="1"/>
        <end position="19"/>
    </location>
</feature>
<feature type="chain" id="PRO_5022843956" description="Secreted protein" evidence="1">
    <location>
        <begin position="20"/>
        <end position="266"/>
    </location>
</feature>
<dbReference type="RefSeq" id="WP_068133970.1">
    <property type="nucleotide sequence ID" value="NZ_CP042914.1"/>
</dbReference>